<comment type="caution">
    <text evidence="1">The sequence shown here is derived from an EMBL/GenBank/DDBJ whole genome shotgun (WGS) entry which is preliminary data.</text>
</comment>
<proteinExistence type="predicted"/>
<sequence>MNDIVESNEVVQFKDGDFILDVKISSKGKTVWLNQVLTAIESIYFLYSCFLLCV</sequence>
<name>A0AB35UK69_9FIRM</name>
<protein>
    <submittedName>
        <fullName evidence="1">Uncharacterized protein</fullName>
    </submittedName>
</protein>
<evidence type="ECO:0000313" key="2">
    <source>
        <dbReference type="Proteomes" id="UP001276902"/>
    </source>
</evidence>
<dbReference type="Proteomes" id="UP001276902">
    <property type="component" value="Unassembled WGS sequence"/>
</dbReference>
<accession>A0AB35UK69</accession>
<dbReference type="AlphaFoldDB" id="A0AB35UK69"/>
<gene>
    <name evidence="1" type="ORF">MQE39_03070</name>
</gene>
<organism evidence="1 2">
    <name type="scientific">Dielma fastidiosa</name>
    <dbReference type="NCBI Taxonomy" id="1034346"/>
    <lineage>
        <taxon>Bacteria</taxon>
        <taxon>Bacillati</taxon>
        <taxon>Bacillota</taxon>
        <taxon>Erysipelotrichia</taxon>
        <taxon>Erysipelotrichales</taxon>
        <taxon>Erysipelotrichaceae</taxon>
        <taxon>Dielma</taxon>
    </lineage>
</organism>
<reference evidence="1" key="1">
    <citation type="submission" date="2022-03" db="EMBL/GenBank/DDBJ databases">
        <title>First case of bacteraemia caused by Dielma fastidiosa in a patient hospitalised with diverticulitis.</title>
        <authorList>
            <person name="Forman-Ankjaer B."/>
            <person name="Hvid-Jensen F."/>
            <person name="Kobel C.M."/>
            <person name="Greve T."/>
        </authorList>
    </citation>
    <scope>NUCLEOTIDE SEQUENCE</scope>
    <source>
        <strain evidence="1">AUH_DF_2021</strain>
    </source>
</reference>
<dbReference type="EMBL" id="JALDAW010000008">
    <property type="protein sequence ID" value="MDY5167105.1"/>
    <property type="molecule type" value="Genomic_DNA"/>
</dbReference>
<evidence type="ECO:0000313" key="1">
    <source>
        <dbReference type="EMBL" id="MDY5167105.1"/>
    </source>
</evidence>